<feature type="transmembrane region" description="Helical" evidence="1">
    <location>
        <begin position="95"/>
        <end position="115"/>
    </location>
</feature>
<organism evidence="2 3">
    <name type="scientific">Flaviramulus aquimarinus</name>
    <dbReference type="NCBI Taxonomy" id="1170456"/>
    <lineage>
        <taxon>Bacteria</taxon>
        <taxon>Pseudomonadati</taxon>
        <taxon>Bacteroidota</taxon>
        <taxon>Flavobacteriia</taxon>
        <taxon>Flavobacteriales</taxon>
        <taxon>Flavobacteriaceae</taxon>
        <taxon>Flaviramulus</taxon>
    </lineage>
</organism>
<comment type="caution">
    <text evidence="2">The sequence shown here is derived from an EMBL/GenBank/DDBJ whole genome shotgun (WGS) entry which is preliminary data.</text>
</comment>
<keyword evidence="1" id="KW-0812">Transmembrane</keyword>
<sequence>MTLSKKTTNFEYHIEIMILSILLSFVFILLGLIHFNWVIGGKFGFIESLPTKRNGERVLNPKRIDSAIVGIVLIVFGLFYIFKSGLIAYHLPKWIMKYGSWLIPLIFILRAVGEFKYIGFFKSVKKTKFGKLDTKLLSPLCLIIGVMGIIIQLIK</sequence>
<dbReference type="InterPro" id="IPR025058">
    <property type="entry name" value="DUF3995"/>
</dbReference>
<name>A0ABP9EQ12_9FLAO</name>
<evidence type="ECO:0008006" key="4">
    <source>
        <dbReference type="Google" id="ProtNLM"/>
    </source>
</evidence>
<keyword evidence="1" id="KW-0472">Membrane</keyword>
<dbReference type="Pfam" id="PF13160">
    <property type="entry name" value="DUF3995"/>
    <property type="match status" value="1"/>
</dbReference>
<dbReference type="Proteomes" id="UP001500433">
    <property type="component" value="Unassembled WGS sequence"/>
</dbReference>
<feature type="transmembrane region" description="Helical" evidence="1">
    <location>
        <begin position="136"/>
        <end position="154"/>
    </location>
</feature>
<dbReference type="EMBL" id="BAABJH010000001">
    <property type="protein sequence ID" value="GAA4884641.1"/>
    <property type="molecule type" value="Genomic_DNA"/>
</dbReference>
<gene>
    <name evidence="2" type="ORF">GCM10023311_03870</name>
</gene>
<feature type="transmembrane region" description="Helical" evidence="1">
    <location>
        <begin position="67"/>
        <end position="89"/>
    </location>
</feature>
<evidence type="ECO:0000256" key="1">
    <source>
        <dbReference type="SAM" id="Phobius"/>
    </source>
</evidence>
<feature type="transmembrane region" description="Helical" evidence="1">
    <location>
        <begin position="12"/>
        <end position="33"/>
    </location>
</feature>
<accession>A0ABP9EQ12</accession>
<keyword evidence="3" id="KW-1185">Reference proteome</keyword>
<keyword evidence="1" id="KW-1133">Transmembrane helix</keyword>
<proteinExistence type="predicted"/>
<evidence type="ECO:0000313" key="2">
    <source>
        <dbReference type="EMBL" id="GAA4884641.1"/>
    </source>
</evidence>
<protein>
    <recommendedName>
        <fullName evidence="4">DUF3995 domain-containing protein</fullName>
    </recommendedName>
</protein>
<evidence type="ECO:0000313" key="3">
    <source>
        <dbReference type="Proteomes" id="UP001500433"/>
    </source>
</evidence>
<reference evidence="3" key="1">
    <citation type="journal article" date="2019" name="Int. J. Syst. Evol. Microbiol.">
        <title>The Global Catalogue of Microorganisms (GCM) 10K type strain sequencing project: providing services to taxonomists for standard genome sequencing and annotation.</title>
        <authorList>
            <consortium name="The Broad Institute Genomics Platform"/>
            <consortium name="The Broad Institute Genome Sequencing Center for Infectious Disease"/>
            <person name="Wu L."/>
            <person name="Ma J."/>
        </authorList>
    </citation>
    <scope>NUCLEOTIDE SEQUENCE [LARGE SCALE GENOMIC DNA]</scope>
    <source>
        <strain evidence="3">JCM 18274</strain>
    </source>
</reference>